<dbReference type="RefSeq" id="WP_295574110.1">
    <property type="nucleotide sequence ID" value="NZ_FLQR01000002.1"/>
</dbReference>
<dbReference type="Pfam" id="PF14602">
    <property type="entry name" value="Hexapep_2"/>
    <property type="match status" value="1"/>
</dbReference>
<reference evidence="3" key="1">
    <citation type="submission" date="2016-03" db="EMBL/GenBank/DDBJ databases">
        <authorList>
            <person name="Ploux O."/>
        </authorList>
    </citation>
    <scope>NUCLEOTIDE SEQUENCE</scope>
    <source>
        <strain evidence="3">UC1</strain>
    </source>
</reference>
<keyword evidence="1 3" id="KW-0808">Transferase</keyword>
<protein>
    <submittedName>
        <fullName evidence="3">Acetyltransferase</fullName>
    </submittedName>
</protein>
<dbReference type="GO" id="GO:0016740">
    <property type="term" value="F:transferase activity"/>
    <property type="evidence" value="ECO:0007669"/>
    <property type="project" value="UniProtKB-KW"/>
</dbReference>
<dbReference type="SUPFAM" id="SSF51161">
    <property type="entry name" value="Trimeric LpxA-like enzymes"/>
    <property type="match status" value="1"/>
</dbReference>
<keyword evidence="2" id="KW-0677">Repeat</keyword>
<proteinExistence type="predicted"/>
<dbReference type="InterPro" id="IPR018357">
    <property type="entry name" value="Hexapep_transf_CS"/>
</dbReference>
<dbReference type="AlphaFoldDB" id="A0A1Y5P1M3"/>
<evidence type="ECO:0000313" key="3">
    <source>
        <dbReference type="EMBL" id="SBS71229.1"/>
    </source>
</evidence>
<evidence type="ECO:0000256" key="1">
    <source>
        <dbReference type="ARBA" id="ARBA00022679"/>
    </source>
</evidence>
<dbReference type="EMBL" id="FLQR01000002">
    <property type="protein sequence ID" value="SBS71229.1"/>
    <property type="molecule type" value="Genomic_DNA"/>
</dbReference>
<sequence length="219" mass="22760">MTRFSGIERRAALMADAGALVRAGRMLTRGLVHKPFFGASQGPLFIGRGVRLSGLAHIRHAGRLVIEDDAELQGLSAQGVLFGSDVSIGSRTAIRPSSYYGGEVGVGLTVGDRSSFNASCFIGCSGRVTIGSDVMFGPGVQVFSENHVHADARRPIKEQGVERSFVVVEDDCWIGANSIITAGVTIGRGSIVGAGSVVTRDIPPGSVAVGAPARVIGQR</sequence>
<evidence type="ECO:0000256" key="2">
    <source>
        <dbReference type="ARBA" id="ARBA00022737"/>
    </source>
</evidence>
<name>A0A1Y5P1M3_9MICO</name>
<dbReference type="InterPro" id="IPR011004">
    <property type="entry name" value="Trimer_LpxA-like_sf"/>
</dbReference>
<organism evidence="3">
    <name type="scientific">uncultured Microbacterium sp</name>
    <dbReference type="NCBI Taxonomy" id="191216"/>
    <lineage>
        <taxon>Bacteria</taxon>
        <taxon>Bacillati</taxon>
        <taxon>Actinomycetota</taxon>
        <taxon>Actinomycetes</taxon>
        <taxon>Micrococcales</taxon>
        <taxon>Microbacteriaceae</taxon>
        <taxon>Microbacterium</taxon>
        <taxon>environmental samples</taxon>
    </lineage>
</organism>
<gene>
    <name evidence="3" type="ORF">MIPYR_100065</name>
</gene>
<dbReference type="PROSITE" id="PS00101">
    <property type="entry name" value="HEXAPEP_TRANSFERASES"/>
    <property type="match status" value="1"/>
</dbReference>
<dbReference type="InterPro" id="IPR051159">
    <property type="entry name" value="Hexapeptide_acetyltransf"/>
</dbReference>
<accession>A0A1Y5P1M3</accession>
<dbReference type="Gene3D" id="2.160.10.10">
    <property type="entry name" value="Hexapeptide repeat proteins"/>
    <property type="match status" value="1"/>
</dbReference>
<dbReference type="InterPro" id="IPR001451">
    <property type="entry name" value="Hexapep"/>
</dbReference>
<dbReference type="PANTHER" id="PTHR23416">
    <property type="entry name" value="SIALIC ACID SYNTHASE-RELATED"/>
    <property type="match status" value="1"/>
</dbReference>
<dbReference type="PANTHER" id="PTHR23416:SF78">
    <property type="entry name" value="LIPOPOLYSACCHARIDE BIOSYNTHESIS O-ACETYL TRANSFERASE WBBJ-RELATED"/>
    <property type="match status" value="1"/>
</dbReference>
<dbReference type="CDD" id="cd04647">
    <property type="entry name" value="LbH_MAT_like"/>
    <property type="match status" value="1"/>
</dbReference>